<organism evidence="1 2">
    <name type="scientific">Theileria equi strain WA</name>
    <dbReference type="NCBI Taxonomy" id="1537102"/>
    <lineage>
        <taxon>Eukaryota</taxon>
        <taxon>Sar</taxon>
        <taxon>Alveolata</taxon>
        <taxon>Apicomplexa</taxon>
        <taxon>Aconoidasida</taxon>
        <taxon>Piroplasmida</taxon>
        <taxon>Theileriidae</taxon>
        <taxon>Theileria</taxon>
    </lineage>
</organism>
<evidence type="ECO:0000313" key="1">
    <source>
        <dbReference type="EMBL" id="AFZ79622.1"/>
    </source>
</evidence>
<evidence type="ECO:0000313" key="2">
    <source>
        <dbReference type="Proteomes" id="UP000031512"/>
    </source>
</evidence>
<dbReference type="AlphaFoldDB" id="L0AVI2"/>
<keyword evidence="2" id="KW-1185">Reference proteome</keyword>
<dbReference type="RefSeq" id="XP_004829288.1">
    <property type="nucleotide sequence ID" value="XM_004829231.1"/>
</dbReference>
<dbReference type="KEGG" id="beq:BEWA_024710"/>
<gene>
    <name evidence="1" type="ORF">BEWA_024710</name>
</gene>
<dbReference type="Proteomes" id="UP000031512">
    <property type="component" value="Chromosome 1"/>
</dbReference>
<dbReference type="eggNOG" id="ENOG502SSFA">
    <property type="taxonomic scope" value="Eukaryota"/>
</dbReference>
<dbReference type="EMBL" id="CP001669">
    <property type="protein sequence ID" value="AFZ79622.1"/>
    <property type="molecule type" value="Genomic_DNA"/>
</dbReference>
<protein>
    <submittedName>
        <fullName evidence="1">Uncharacterized protein</fullName>
    </submittedName>
</protein>
<dbReference type="VEuPathDB" id="PiroplasmaDB:BEWA_024710"/>
<proteinExistence type="predicted"/>
<name>L0AVI2_THEEQ</name>
<dbReference type="GeneID" id="15803659"/>
<dbReference type="OrthoDB" id="359249at2759"/>
<reference evidence="1 2" key="1">
    <citation type="journal article" date="2012" name="BMC Genomics">
        <title>Comparative genomic analysis and phylogenetic position of Theileria equi.</title>
        <authorList>
            <person name="Kappmeyer L.S."/>
            <person name="Thiagarajan M."/>
            <person name="Herndon D.R."/>
            <person name="Ramsay J.D."/>
            <person name="Caler E."/>
            <person name="Djikeng A."/>
            <person name="Gillespie J.J."/>
            <person name="Lau A.O."/>
            <person name="Roalson E.H."/>
            <person name="Silva J.C."/>
            <person name="Silva M.G."/>
            <person name="Suarez C.E."/>
            <person name="Ueti M.W."/>
            <person name="Nene V.M."/>
            <person name="Mealey R.H."/>
            <person name="Knowles D.P."/>
            <person name="Brayton K.A."/>
        </authorList>
    </citation>
    <scope>NUCLEOTIDE SEQUENCE [LARGE SCALE GENOMIC DNA]</scope>
    <source>
        <strain evidence="1 2">WA</strain>
    </source>
</reference>
<sequence length="225" mass="26957">MIFRSFTTVAHKPVWRLKQTFYHRLWHALTGKKWDEFDNLLRRMRDQGLNHDEVTYTLKAHYYILNPRTPVENTYLVIEEMKKALMHPSIIRMNENIINSYFELEDISCEPPKSQWQNFTKLIWQTALKLNRQRRHDLKQQLLLKDPNDVMKITQNDVQIMALDEFNQAMITPALSVDEIYDEPISVNAEKYRELPVKKLDIQSQHNLEECNYPEIGDRRDLLEA</sequence>
<accession>L0AVI2</accession>